<name>A0ABS4S9F3_9BACI</name>
<dbReference type="EMBL" id="JAGIKX010000020">
    <property type="protein sequence ID" value="MBP2258134.1"/>
    <property type="molecule type" value="Genomic_DNA"/>
</dbReference>
<sequence>MSLTVRELLEDKGLKMQENHLRILKDRWEGLQVLKGDLDTIQVDDADIGLRNIPGGDHIE</sequence>
<evidence type="ECO:0000313" key="2">
    <source>
        <dbReference type="Proteomes" id="UP001519294"/>
    </source>
</evidence>
<protein>
    <submittedName>
        <fullName evidence="1">Uncharacterized protein</fullName>
    </submittedName>
</protein>
<evidence type="ECO:0000313" key="1">
    <source>
        <dbReference type="EMBL" id="MBP2258134.1"/>
    </source>
</evidence>
<comment type="caution">
    <text evidence="1">The sequence shown here is derived from an EMBL/GenBank/DDBJ whole genome shotgun (WGS) entry which is preliminary data.</text>
</comment>
<dbReference type="Proteomes" id="UP001519294">
    <property type="component" value="Unassembled WGS sequence"/>
</dbReference>
<reference evidence="1 2" key="1">
    <citation type="submission" date="2021-03" db="EMBL/GenBank/DDBJ databases">
        <title>Genomic Encyclopedia of Type Strains, Phase IV (KMG-IV): sequencing the most valuable type-strain genomes for metagenomic binning, comparative biology and taxonomic classification.</title>
        <authorList>
            <person name="Goeker M."/>
        </authorList>
    </citation>
    <scope>NUCLEOTIDE SEQUENCE [LARGE SCALE GENOMIC DNA]</scope>
    <source>
        <strain evidence="1 2">DSM 25790</strain>
    </source>
</reference>
<keyword evidence="2" id="KW-1185">Reference proteome</keyword>
<gene>
    <name evidence="1" type="ORF">J2Z81_002105</name>
</gene>
<accession>A0ABS4S9F3</accession>
<dbReference type="RefSeq" id="WP_226371300.1">
    <property type="nucleotide sequence ID" value="NZ_JAGIKX010000020.1"/>
</dbReference>
<proteinExistence type="predicted"/>
<organism evidence="1 2">
    <name type="scientific">Virgibacillus alimentarius</name>
    <dbReference type="NCBI Taxonomy" id="698769"/>
    <lineage>
        <taxon>Bacteria</taxon>
        <taxon>Bacillati</taxon>
        <taxon>Bacillota</taxon>
        <taxon>Bacilli</taxon>
        <taxon>Bacillales</taxon>
        <taxon>Bacillaceae</taxon>
        <taxon>Virgibacillus</taxon>
    </lineage>
</organism>